<dbReference type="Proteomes" id="UP000075714">
    <property type="component" value="Unassembled WGS sequence"/>
</dbReference>
<keyword evidence="5" id="KW-0503">Monooxygenase</keyword>
<sequence length="152" mass="16150">MDVLAKVLGYLEAFADFYQLRPLVRTGTRVLAVEPAPGTAPELLARETEPGADISWLITSERLASNGHASSSGSGDSGGGNRVDGSAGPGSAGGVHVQQELYDAVVVCNGHYSEPRLPEVRGAFGSPPAFPGQQLHSHNYRDPEQWRGKLQR</sequence>
<dbReference type="PANTHER" id="PTHR23023">
    <property type="entry name" value="DIMETHYLANILINE MONOOXYGENASE"/>
    <property type="match status" value="1"/>
</dbReference>
<comment type="similarity">
    <text evidence="1 5">Belongs to the FMO family.</text>
</comment>
<comment type="caution">
    <text evidence="7">The sequence shown here is derived from an EMBL/GenBank/DDBJ whole genome shotgun (WGS) entry which is preliminary data.</text>
</comment>
<feature type="region of interest" description="Disordered" evidence="6">
    <location>
        <begin position="118"/>
        <end position="152"/>
    </location>
</feature>
<dbReference type="OrthoDB" id="66881at2759"/>
<gene>
    <name evidence="7" type="ORF">GPECTOR_7g1224</name>
</gene>
<dbReference type="Pfam" id="PF00743">
    <property type="entry name" value="FMO-like"/>
    <property type="match status" value="1"/>
</dbReference>
<dbReference type="SUPFAM" id="SSF51905">
    <property type="entry name" value="FAD/NAD(P)-binding domain"/>
    <property type="match status" value="1"/>
</dbReference>
<dbReference type="GO" id="GO:0050661">
    <property type="term" value="F:NADP binding"/>
    <property type="evidence" value="ECO:0007669"/>
    <property type="project" value="InterPro"/>
</dbReference>
<keyword evidence="2 5" id="KW-0285">Flavoprotein</keyword>
<proteinExistence type="inferred from homology"/>
<dbReference type="AlphaFoldDB" id="A0A150GVG1"/>
<dbReference type="GO" id="GO:0004499">
    <property type="term" value="F:N,N-dimethylaniline monooxygenase activity"/>
    <property type="evidence" value="ECO:0007669"/>
    <property type="project" value="InterPro"/>
</dbReference>
<dbReference type="EC" id="1.-.-.-" evidence="5"/>
<organism evidence="7 8">
    <name type="scientific">Gonium pectorale</name>
    <name type="common">Green alga</name>
    <dbReference type="NCBI Taxonomy" id="33097"/>
    <lineage>
        <taxon>Eukaryota</taxon>
        <taxon>Viridiplantae</taxon>
        <taxon>Chlorophyta</taxon>
        <taxon>core chlorophytes</taxon>
        <taxon>Chlorophyceae</taxon>
        <taxon>CS clade</taxon>
        <taxon>Chlamydomonadales</taxon>
        <taxon>Volvocaceae</taxon>
        <taxon>Gonium</taxon>
    </lineage>
</organism>
<evidence type="ECO:0000313" key="7">
    <source>
        <dbReference type="EMBL" id="KXZ53330.1"/>
    </source>
</evidence>
<feature type="region of interest" description="Disordered" evidence="6">
    <location>
        <begin position="65"/>
        <end position="94"/>
    </location>
</feature>
<dbReference type="InterPro" id="IPR036188">
    <property type="entry name" value="FAD/NAD-bd_sf"/>
</dbReference>
<dbReference type="EMBL" id="LSYV01000008">
    <property type="protein sequence ID" value="KXZ53330.1"/>
    <property type="molecule type" value="Genomic_DNA"/>
</dbReference>
<evidence type="ECO:0000256" key="1">
    <source>
        <dbReference type="ARBA" id="ARBA00009183"/>
    </source>
</evidence>
<name>A0A150GVG1_GONPE</name>
<comment type="cofactor">
    <cofactor evidence="5">
        <name>FAD</name>
        <dbReference type="ChEBI" id="CHEBI:57692"/>
    </cofactor>
</comment>
<evidence type="ECO:0000256" key="4">
    <source>
        <dbReference type="ARBA" id="ARBA00023002"/>
    </source>
</evidence>
<dbReference type="InterPro" id="IPR020946">
    <property type="entry name" value="Flavin_mOase-like"/>
</dbReference>
<evidence type="ECO:0000256" key="3">
    <source>
        <dbReference type="ARBA" id="ARBA00022827"/>
    </source>
</evidence>
<accession>A0A150GVG1</accession>
<protein>
    <recommendedName>
        <fullName evidence="5">Flavin-containing monooxygenase</fullName>
        <ecNumber evidence="5">1.-.-.-</ecNumber>
    </recommendedName>
</protein>
<dbReference type="STRING" id="33097.A0A150GVG1"/>
<feature type="compositionally biased region" description="Gly residues" evidence="6">
    <location>
        <begin position="75"/>
        <end position="93"/>
    </location>
</feature>
<dbReference type="GO" id="GO:0050660">
    <property type="term" value="F:flavin adenine dinucleotide binding"/>
    <property type="evidence" value="ECO:0007669"/>
    <property type="project" value="InterPro"/>
</dbReference>
<evidence type="ECO:0000313" key="8">
    <source>
        <dbReference type="Proteomes" id="UP000075714"/>
    </source>
</evidence>
<keyword evidence="3 5" id="KW-0274">FAD</keyword>
<evidence type="ECO:0000256" key="6">
    <source>
        <dbReference type="SAM" id="MobiDB-lite"/>
    </source>
</evidence>
<feature type="compositionally biased region" description="Low complexity" evidence="6">
    <location>
        <begin position="65"/>
        <end position="74"/>
    </location>
</feature>
<reference evidence="8" key="1">
    <citation type="journal article" date="2016" name="Nat. Commun.">
        <title>The Gonium pectorale genome demonstrates co-option of cell cycle regulation during the evolution of multicellularity.</title>
        <authorList>
            <person name="Hanschen E.R."/>
            <person name="Marriage T.N."/>
            <person name="Ferris P.J."/>
            <person name="Hamaji T."/>
            <person name="Toyoda A."/>
            <person name="Fujiyama A."/>
            <person name="Neme R."/>
            <person name="Noguchi H."/>
            <person name="Minakuchi Y."/>
            <person name="Suzuki M."/>
            <person name="Kawai-Toyooka H."/>
            <person name="Smith D.R."/>
            <person name="Sparks H."/>
            <person name="Anderson J."/>
            <person name="Bakaric R."/>
            <person name="Luria V."/>
            <person name="Karger A."/>
            <person name="Kirschner M.W."/>
            <person name="Durand P.M."/>
            <person name="Michod R.E."/>
            <person name="Nozaki H."/>
            <person name="Olson B.J."/>
        </authorList>
    </citation>
    <scope>NUCLEOTIDE SEQUENCE [LARGE SCALE GENOMIC DNA]</scope>
    <source>
        <strain evidence="8">NIES-2863</strain>
    </source>
</reference>
<keyword evidence="4 5" id="KW-0560">Oxidoreductase</keyword>
<dbReference type="InterPro" id="IPR050346">
    <property type="entry name" value="FMO-like"/>
</dbReference>
<evidence type="ECO:0000256" key="5">
    <source>
        <dbReference type="RuleBase" id="RU361177"/>
    </source>
</evidence>
<dbReference type="Gene3D" id="3.50.50.60">
    <property type="entry name" value="FAD/NAD(P)-binding domain"/>
    <property type="match status" value="1"/>
</dbReference>
<keyword evidence="8" id="KW-1185">Reference proteome</keyword>
<feature type="compositionally biased region" description="Basic and acidic residues" evidence="6">
    <location>
        <begin position="139"/>
        <end position="152"/>
    </location>
</feature>
<evidence type="ECO:0000256" key="2">
    <source>
        <dbReference type="ARBA" id="ARBA00022630"/>
    </source>
</evidence>